<evidence type="ECO:0000313" key="1">
    <source>
        <dbReference type="EMBL" id="KAI8036845.1"/>
    </source>
</evidence>
<keyword evidence="2" id="KW-1185">Reference proteome</keyword>
<gene>
    <name evidence="1" type="ORF">M5D96_010155</name>
</gene>
<organism evidence="1 2">
    <name type="scientific">Drosophila gunungcola</name>
    <name type="common">fruit fly</name>
    <dbReference type="NCBI Taxonomy" id="103775"/>
    <lineage>
        <taxon>Eukaryota</taxon>
        <taxon>Metazoa</taxon>
        <taxon>Ecdysozoa</taxon>
        <taxon>Arthropoda</taxon>
        <taxon>Hexapoda</taxon>
        <taxon>Insecta</taxon>
        <taxon>Pterygota</taxon>
        <taxon>Neoptera</taxon>
        <taxon>Endopterygota</taxon>
        <taxon>Diptera</taxon>
        <taxon>Brachycera</taxon>
        <taxon>Muscomorpha</taxon>
        <taxon>Ephydroidea</taxon>
        <taxon>Drosophilidae</taxon>
        <taxon>Drosophila</taxon>
        <taxon>Sophophora</taxon>
    </lineage>
</organism>
<evidence type="ECO:0000313" key="2">
    <source>
        <dbReference type="Proteomes" id="UP001059596"/>
    </source>
</evidence>
<dbReference type="EMBL" id="JAMKOV010000014">
    <property type="protein sequence ID" value="KAI8036845.1"/>
    <property type="molecule type" value="Genomic_DNA"/>
</dbReference>
<dbReference type="AlphaFoldDB" id="A0A9Q0BMA8"/>
<protein>
    <submittedName>
        <fullName evidence="1">Uncharacterized protein</fullName>
    </submittedName>
</protein>
<comment type="caution">
    <text evidence="1">The sequence shown here is derived from an EMBL/GenBank/DDBJ whole genome shotgun (WGS) entry which is preliminary data.</text>
</comment>
<proteinExistence type="predicted"/>
<sequence length="94" mass="10955">LGSKLSIPLCLSLSFWLTLRFGCVTSQSLFGLPYLVAAREVDFYFQYFSSWRLAAFYATTRFLPFVVFSDQWSSDSHGRLFNLKNRLESRQCFT</sequence>
<name>A0A9Q0BMA8_9MUSC</name>
<dbReference type="Proteomes" id="UP001059596">
    <property type="component" value="Unassembled WGS sequence"/>
</dbReference>
<feature type="non-terminal residue" evidence="1">
    <location>
        <position position="1"/>
    </location>
</feature>
<reference evidence="1" key="1">
    <citation type="journal article" date="2023" name="Genome Biol. Evol.">
        <title>Long-read-based Genome Assembly of Drosophila gunungcola Reveals Fewer Chemosensory Genes in Flower-breeding Species.</title>
        <authorList>
            <person name="Negi A."/>
            <person name="Liao B.Y."/>
            <person name="Yeh S.D."/>
        </authorList>
    </citation>
    <scope>NUCLEOTIDE SEQUENCE</scope>
    <source>
        <strain evidence="1">Sukarami</strain>
    </source>
</reference>
<accession>A0A9Q0BMA8</accession>